<name>A0A4R5N790_9LACO</name>
<dbReference type="STRING" id="907931.GCA_000165675_00078"/>
<evidence type="ECO:0000313" key="1">
    <source>
        <dbReference type="EMBL" id="TDG67667.1"/>
    </source>
</evidence>
<organism evidence="1 2">
    <name type="scientific">Leuconostoc fallax</name>
    <dbReference type="NCBI Taxonomy" id="1251"/>
    <lineage>
        <taxon>Bacteria</taxon>
        <taxon>Bacillati</taxon>
        <taxon>Bacillota</taxon>
        <taxon>Bacilli</taxon>
        <taxon>Lactobacillales</taxon>
        <taxon>Lactobacillaceae</taxon>
        <taxon>Leuconostoc</taxon>
    </lineage>
</organism>
<proteinExistence type="predicted"/>
<evidence type="ECO:0000313" key="2">
    <source>
        <dbReference type="Proteomes" id="UP000295681"/>
    </source>
</evidence>
<protein>
    <submittedName>
        <fullName evidence="1">Uncharacterized protein</fullName>
    </submittedName>
</protein>
<dbReference type="AlphaFoldDB" id="A0A4R5N790"/>
<sequence>MNIMAFIGEILVLLLLVGGAFVLGVTIGGNVKDGH</sequence>
<keyword evidence="2" id="KW-1185">Reference proteome</keyword>
<comment type="caution">
    <text evidence="1">The sequence shown here is derived from an EMBL/GenBank/DDBJ whole genome shotgun (WGS) entry which is preliminary data.</text>
</comment>
<dbReference type="Proteomes" id="UP000295681">
    <property type="component" value="Unassembled WGS sequence"/>
</dbReference>
<gene>
    <name evidence="1" type="ORF">C5L23_001466</name>
</gene>
<dbReference type="EMBL" id="PUFI01000015">
    <property type="protein sequence ID" value="TDG67667.1"/>
    <property type="molecule type" value="Genomic_DNA"/>
</dbReference>
<reference evidence="1 2" key="1">
    <citation type="journal article" date="2019" name="Appl. Microbiol. Biotechnol.">
        <title>Uncovering carbohydrate metabolism through a genotype-phenotype association study of 56 lactic acid bacteria genomes.</title>
        <authorList>
            <person name="Buron-Moles G."/>
            <person name="Chailyan A."/>
            <person name="Dolejs I."/>
            <person name="Forster J."/>
            <person name="Miks M.H."/>
        </authorList>
    </citation>
    <scope>NUCLEOTIDE SEQUENCE [LARGE SCALE GENOMIC DNA]</scope>
    <source>
        <strain evidence="1 2">ATCC 700006</strain>
    </source>
</reference>
<accession>A0A4R5N790</accession>